<feature type="transmembrane region" description="Helical" evidence="1">
    <location>
        <begin position="226"/>
        <end position="248"/>
    </location>
</feature>
<sequence>MNKRIVTMIVVFMVIMSLKAYADDGNFTNVDISNLESISQKLQQQRDYMPDISISRMINTYKETGSLGLTIKDFAGSLIRFTFKEAYGNLKLLLELLLIGILCAVLQNIRDSFKSKDIAGIGYYVCYIAMVLLIIRSFTVAIGVGRETINSMIEFTNAMMPPLLVLLAAVGGFTSAATLDPVVLLVIKVTSDIIRDFVLPMTVIVVVLNIVNNLSDNIKISKLAGLMKQICLWSLGLIMTLFIGFITVRSSTAATLDQVALKATKFAVDNFIPVIGKTLSDAIATVAGYSLVLKDAISVAGLIIMVFICIFPLIKIILLSLVYKFVGAVMEPIVDKKVVDCLTSAGNSLTIVFASVLAVAMMFFIMVTIIASTGKLVMMVR</sequence>
<dbReference type="Proteomes" id="UP000295325">
    <property type="component" value="Unassembled WGS sequence"/>
</dbReference>
<dbReference type="Pfam" id="PF09546">
    <property type="entry name" value="Spore_III_AE"/>
    <property type="match status" value="1"/>
</dbReference>
<dbReference type="AlphaFoldDB" id="A0A4R7KUX1"/>
<name>A0A4R7KUX1_9CLOT</name>
<evidence type="ECO:0000256" key="2">
    <source>
        <dbReference type="SAM" id="SignalP"/>
    </source>
</evidence>
<dbReference type="NCBIfam" id="TIGR02829">
    <property type="entry name" value="spore_III_AE"/>
    <property type="match status" value="1"/>
</dbReference>
<feature type="transmembrane region" description="Helical" evidence="1">
    <location>
        <begin position="92"/>
        <end position="109"/>
    </location>
</feature>
<comment type="caution">
    <text evidence="3">The sequence shown here is derived from an EMBL/GenBank/DDBJ whole genome shotgun (WGS) entry which is preliminary data.</text>
</comment>
<evidence type="ECO:0000256" key="1">
    <source>
        <dbReference type="SAM" id="Phobius"/>
    </source>
</evidence>
<protein>
    <submittedName>
        <fullName evidence="3">Stage III sporulation protein AE</fullName>
    </submittedName>
</protein>
<feature type="signal peptide" evidence="2">
    <location>
        <begin position="1"/>
        <end position="22"/>
    </location>
</feature>
<keyword evidence="1" id="KW-1133">Transmembrane helix</keyword>
<evidence type="ECO:0000313" key="3">
    <source>
        <dbReference type="EMBL" id="TDT61950.1"/>
    </source>
</evidence>
<keyword evidence="2" id="KW-0732">Signal</keyword>
<feature type="chain" id="PRO_5020839846" evidence="2">
    <location>
        <begin position="23"/>
        <end position="381"/>
    </location>
</feature>
<dbReference type="InterPro" id="IPR014194">
    <property type="entry name" value="Spore_III_AE"/>
</dbReference>
<proteinExistence type="predicted"/>
<dbReference type="OrthoDB" id="1706761at2"/>
<dbReference type="EMBL" id="SOAZ01000005">
    <property type="protein sequence ID" value="TDT61950.1"/>
    <property type="molecule type" value="Genomic_DNA"/>
</dbReference>
<feature type="transmembrane region" description="Helical" evidence="1">
    <location>
        <begin position="197"/>
        <end position="214"/>
    </location>
</feature>
<reference evidence="3 4" key="1">
    <citation type="submission" date="2019-03" db="EMBL/GenBank/DDBJ databases">
        <title>Genomic Encyclopedia of Type Strains, Phase IV (KMG-IV): sequencing the most valuable type-strain genomes for metagenomic binning, comparative biology and taxonomic classification.</title>
        <authorList>
            <person name="Goeker M."/>
        </authorList>
    </citation>
    <scope>NUCLEOTIDE SEQUENCE [LARGE SCALE GENOMIC DNA]</scope>
    <source>
        <strain evidence="3 4">DSM 24455</strain>
    </source>
</reference>
<accession>A0A4R7KUX1</accession>
<keyword evidence="1" id="KW-0812">Transmembrane</keyword>
<feature type="transmembrane region" description="Helical" evidence="1">
    <location>
        <begin position="346"/>
        <end position="371"/>
    </location>
</feature>
<feature type="transmembrane region" description="Helical" evidence="1">
    <location>
        <begin position="121"/>
        <end position="144"/>
    </location>
</feature>
<gene>
    <name evidence="3" type="ORF">EDD71_105130</name>
</gene>
<dbReference type="RefSeq" id="WP_133627581.1">
    <property type="nucleotide sequence ID" value="NZ_SOAZ01000005.1"/>
</dbReference>
<feature type="transmembrane region" description="Helical" evidence="1">
    <location>
        <begin position="164"/>
        <end position="185"/>
    </location>
</feature>
<evidence type="ECO:0000313" key="4">
    <source>
        <dbReference type="Proteomes" id="UP000295325"/>
    </source>
</evidence>
<keyword evidence="1" id="KW-0472">Membrane</keyword>
<keyword evidence="4" id="KW-1185">Reference proteome</keyword>
<organism evidence="3 4">
    <name type="scientific">Fonticella tunisiensis</name>
    <dbReference type="NCBI Taxonomy" id="1096341"/>
    <lineage>
        <taxon>Bacteria</taxon>
        <taxon>Bacillati</taxon>
        <taxon>Bacillota</taxon>
        <taxon>Clostridia</taxon>
        <taxon>Eubacteriales</taxon>
        <taxon>Clostridiaceae</taxon>
        <taxon>Fonticella</taxon>
    </lineage>
</organism>
<feature type="transmembrane region" description="Helical" evidence="1">
    <location>
        <begin position="299"/>
        <end position="326"/>
    </location>
</feature>